<keyword evidence="1" id="KW-0812">Transmembrane</keyword>
<comment type="caution">
    <text evidence="2">The sequence shown here is derived from an EMBL/GenBank/DDBJ whole genome shotgun (WGS) entry which is preliminary data.</text>
</comment>
<evidence type="ECO:0000313" key="3">
    <source>
        <dbReference type="Proteomes" id="UP000244064"/>
    </source>
</evidence>
<dbReference type="OrthoDB" id="370375at2"/>
<feature type="transmembrane region" description="Helical" evidence="1">
    <location>
        <begin position="95"/>
        <end position="116"/>
    </location>
</feature>
<evidence type="ECO:0000256" key="1">
    <source>
        <dbReference type="SAM" id="Phobius"/>
    </source>
</evidence>
<name>A0A2T5P6Y7_9PSED</name>
<keyword evidence="1" id="KW-1133">Transmembrane helix</keyword>
<organism evidence="2 3">
    <name type="scientific">Pseudomonas mangrovi</name>
    <dbReference type="NCBI Taxonomy" id="2161748"/>
    <lineage>
        <taxon>Bacteria</taxon>
        <taxon>Pseudomonadati</taxon>
        <taxon>Pseudomonadota</taxon>
        <taxon>Gammaproteobacteria</taxon>
        <taxon>Pseudomonadales</taxon>
        <taxon>Pseudomonadaceae</taxon>
        <taxon>Pseudomonas</taxon>
    </lineage>
</organism>
<protein>
    <submittedName>
        <fullName evidence="2">DUF2784 domain-containing protein</fullName>
    </submittedName>
</protein>
<dbReference type="RefSeq" id="WP_108107945.1">
    <property type="nucleotide sequence ID" value="NZ_QASN01000020.1"/>
</dbReference>
<dbReference type="Pfam" id="PF10861">
    <property type="entry name" value="DUF2784"/>
    <property type="match status" value="1"/>
</dbReference>
<sequence>MLYRFAADALVLFHLLFIVFVLLGGLLVFFRPWLALLHLPAAAWGMSVEFFRLYCPLTPLENELRQAAGQQGYDGGFIEHYLIPLIYPAGLTPTIQLWMGALVLLINLSVYAALLLRRRGRTGA</sequence>
<evidence type="ECO:0000313" key="2">
    <source>
        <dbReference type="EMBL" id="PTU73500.1"/>
    </source>
</evidence>
<gene>
    <name evidence="2" type="ORF">DBO85_14335</name>
</gene>
<dbReference type="InterPro" id="IPR021218">
    <property type="entry name" value="DUF2784"/>
</dbReference>
<feature type="transmembrane region" description="Helical" evidence="1">
    <location>
        <begin position="9"/>
        <end position="30"/>
    </location>
</feature>
<dbReference type="EMBL" id="QASN01000020">
    <property type="protein sequence ID" value="PTU73500.1"/>
    <property type="molecule type" value="Genomic_DNA"/>
</dbReference>
<keyword evidence="1" id="KW-0472">Membrane</keyword>
<dbReference type="AlphaFoldDB" id="A0A2T5P6Y7"/>
<dbReference type="Proteomes" id="UP000244064">
    <property type="component" value="Unassembled WGS sequence"/>
</dbReference>
<keyword evidence="3" id="KW-1185">Reference proteome</keyword>
<proteinExistence type="predicted"/>
<reference evidence="2 3" key="1">
    <citation type="submission" date="2018-04" db="EMBL/GenBank/DDBJ databases">
        <title>Pseudomonas sp. nov., isolated from mangrove soil.</title>
        <authorList>
            <person name="Chen C."/>
        </authorList>
    </citation>
    <scope>NUCLEOTIDE SEQUENCE [LARGE SCALE GENOMIC DNA]</scope>
    <source>
        <strain evidence="2 3">TC-11</strain>
    </source>
</reference>
<accession>A0A2T5P6Y7</accession>